<evidence type="ECO:0000259" key="1">
    <source>
        <dbReference type="Pfam" id="PF08241"/>
    </source>
</evidence>
<reference evidence="2 3" key="1">
    <citation type="submission" date="2016-11" db="EMBL/GenBank/DDBJ databases">
        <authorList>
            <person name="Jaros S."/>
            <person name="Januszkiewicz K."/>
            <person name="Wedrychowicz H."/>
        </authorList>
    </citation>
    <scope>NUCLEOTIDE SEQUENCE [LARGE SCALE GENOMIC DNA]</scope>
    <source>
        <strain evidence="2 3">DSM 15930</strain>
    </source>
</reference>
<dbReference type="PANTHER" id="PTHR43861:SF1">
    <property type="entry name" value="TRANS-ACONITATE 2-METHYLTRANSFERASE"/>
    <property type="match status" value="1"/>
</dbReference>
<keyword evidence="2" id="KW-0489">Methyltransferase</keyword>
<dbReference type="STRING" id="1120996.SAMN02746066_02813"/>
<dbReference type="InterPro" id="IPR029063">
    <property type="entry name" value="SAM-dependent_MTases_sf"/>
</dbReference>
<name>A0A1M7KM25_9FIRM</name>
<gene>
    <name evidence="2" type="ORF">SAMN02746066_02813</name>
</gene>
<keyword evidence="2" id="KW-0808">Transferase</keyword>
<dbReference type="GO" id="GO:0032259">
    <property type="term" value="P:methylation"/>
    <property type="evidence" value="ECO:0007669"/>
    <property type="project" value="UniProtKB-KW"/>
</dbReference>
<dbReference type="OrthoDB" id="9777497at2"/>
<dbReference type="AlphaFoldDB" id="A0A1M7KM25"/>
<dbReference type="Pfam" id="PF08241">
    <property type="entry name" value="Methyltransf_11"/>
    <property type="match status" value="1"/>
</dbReference>
<evidence type="ECO:0000313" key="2">
    <source>
        <dbReference type="EMBL" id="SHM66453.1"/>
    </source>
</evidence>
<feature type="domain" description="Methyltransferase type 11" evidence="1">
    <location>
        <begin position="38"/>
        <end position="128"/>
    </location>
</feature>
<sequence length="249" mass="28550">MANIKWDSKSYTSNFSFVYEYGQEVMDLLDSKPGMTVVDLGCGNGHLTKLLSDKGMEVIGIDESEEMLVLARKSYPQIRFICADATSFTVGKKVDAIFSNAVFHWIDNQDDLIRNIVEQLKEGGQLVCEFGGYGNTELIHATLEKEFHKRGLQYSRNFYFPTIGEYTSRLEAHGLQVKYATLFDRPTKQVGEDGLANWIRMFNMLPFQGLEKVVQEHIIQCAVDELRPMLYKEGNWYADYVRIRIKAVK</sequence>
<protein>
    <submittedName>
        <fullName evidence="2">Trans-aconitate methyltransferase</fullName>
    </submittedName>
</protein>
<dbReference type="CDD" id="cd02440">
    <property type="entry name" value="AdoMet_MTases"/>
    <property type="match status" value="1"/>
</dbReference>
<dbReference type="EMBL" id="FRCP01000014">
    <property type="protein sequence ID" value="SHM66453.1"/>
    <property type="molecule type" value="Genomic_DNA"/>
</dbReference>
<dbReference type="RefSeq" id="WP_073288769.1">
    <property type="nucleotide sequence ID" value="NZ_FRCP01000014.1"/>
</dbReference>
<proteinExistence type="predicted"/>
<dbReference type="InterPro" id="IPR013216">
    <property type="entry name" value="Methyltransf_11"/>
</dbReference>
<keyword evidence="3" id="KW-1185">Reference proteome</keyword>
<organism evidence="2 3">
    <name type="scientific">Anaerosporobacter mobilis DSM 15930</name>
    <dbReference type="NCBI Taxonomy" id="1120996"/>
    <lineage>
        <taxon>Bacteria</taxon>
        <taxon>Bacillati</taxon>
        <taxon>Bacillota</taxon>
        <taxon>Clostridia</taxon>
        <taxon>Lachnospirales</taxon>
        <taxon>Lachnospiraceae</taxon>
        <taxon>Anaerosporobacter</taxon>
    </lineage>
</organism>
<accession>A0A1M7KM25</accession>
<dbReference type="PANTHER" id="PTHR43861">
    <property type="entry name" value="TRANS-ACONITATE 2-METHYLTRANSFERASE-RELATED"/>
    <property type="match status" value="1"/>
</dbReference>
<dbReference type="SUPFAM" id="SSF53335">
    <property type="entry name" value="S-adenosyl-L-methionine-dependent methyltransferases"/>
    <property type="match status" value="1"/>
</dbReference>
<dbReference type="GO" id="GO:0008757">
    <property type="term" value="F:S-adenosylmethionine-dependent methyltransferase activity"/>
    <property type="evidence" value="ECO:0007669"/>
    <property type="project" value="InterPro"/>
</dbReference>
<dbReference type="Gene3D" id="3.40.50.150">
    <property type="entry name" value="Vaccinia Virus protein VP39"/>
    <property type="match status" value="1"/>
</dbReference>
<dbReference type="Proteomes" id="UP000184038">
    <property type="component" value="Unassembled WGS sequence"/>
</dbReference>
<evidence type="ECO:0000313" key="3">
    <source>
        <dbReference type="Proteomes" id="UP000184038"/>
    </source>
</evidence>